<dbReference type="EMBL" id="LAZR01059230">
    <property type="protein sequence ID" value="KKK68241.1"/>
    <property type="molecule type" value="Genomic_DNA"/>
</dbReference>
<dbReference type="AlphaFoldDB" id="A0A0F9A7T5"/>
<feature type="non-terminal residue" evidence="2">
    <location>
        <position position="376"/>
    </location>
</feature>
<dbReference type="SUPFAM" id="SSF55781">
    <property type="entry name" value="GAF domain-like"/>
    <property type="match status" value="3"/>
</dbReference>
<dbReference type="Pfam" id="PF01590">
    <property type="entry name" value="GAF"/>
    <property type="match status" value="2"/>
</dbReference>
<accession>A0A0F9A7T5</accession>
<dbReference type="InterPro" id="IPR003018">
    <property type="entry name" value="GAF"/>
</dbReference>
<dbReference type="InterPro" id="IPR029016">
    <property type="entry name" value="GAF-like_dom_sf"/>
</dbReference>
<evidence type="ECO:0000313" key="2">
    <source>
        <dbReference type="EMBL" id="KKK68241.1"/>
    </source>
</evidence>
<protein>
    <recommendedName>
        <fullName evidence="1">GAF domain-containing protein</fullName>
    </recommendedName>
</protein>
<feature type="domain" description="GAF" evidence="1">
    <location>
        <begin position="1"/>
        <end position="145"/>
    </location>
</feature>
<dbReference type="SMART" id="SM00065">
    <property type="entry name" value="GAF"/>
    <property type="match status" value="1"/>
</dbReference>
<name>A0A0F9A7T5_9ZZZZ</name>
<sequence>ILYILLERSLSLTGSDVGSVMILEEADTKKFIVMATIGHGEHVQIDDEIDFEKSIAKYAVINKSPLVVEDIEKDTRFGRANLSYYGTKSFICMPIKTSQAIVGVLTISRRESDRQYKLKDVEILTPLLSNAAFTYENIRLVRENEQFAKYPKSVEKVFKVLNSSIQDRELLAAILTELQNIVPFNYALVMLEDAGKPGHINIFDLFATEPINLNKGAQYAGVNTIMDKVMKQETTMVIRDTSTLSGVAEKELFTDQNCRSCILSPLKIGGTVSGLISLSAENPDIFYEVFDLMPWMANVLSFTIERNRLLSAMARRNQELDTIRQIGGALASSTFDINQVLNYTMDMIRVAMNTEAGSLMLIKGDELEFAVAYNIE</sequence>
<comment type="caution">
    <text evidence="2">The sequence shown here is derived from an EMBL/GenBank/DDBJ whole genome shotgun (WGS) entry which is preliminary data.</text>
</comment>
<organism evidence="2">
    <name type="scientific">marine sediment metagenome</name>
    <dbReference type="NCBI Taxonomy" id="412755"/>
    <lineage>
        <taxon>unclassified sequences</taxon>
        <taxon>metagenomes</taxon>
        <taxon>ecological metagenomes</taxon>
    </lineage>
</organism>
<reference evidence="2" key="1">
    <citation type="journal article" date="2015" name="Nature">
        <title>Complex archaea that bridge the gap between prokaryotes and eukaryotes.</title>
        <authorList>
            <person name="Spang A."/>
            <person name="Saw J.H."/>
            <person name="Jorgensen S.L."/>
            <person name="Zaremba-Niedzwiedzka K."/>
            <person name="Martijn J."/>
            <person name="Lind A.E."/>
            <person name="van Eijk R."/>
            <person name="Schleper C."/>
            <person name="Guy L."/>
            <person name="Ettema T.J."/>
        </authorList>
    </citation>
    <scope>NUCLEOTIDE SEQUENCE</scope>
</reference>
<feature type="non-terminal residue" evidence="2">
    <location>
        <position position="1"/>
    </location>
</feature>
<proteinExistence type="predicted"/>
<evidence type="ECO:0000259" key="1">
    <source>
        <dbReference type="SMART" id="SM00065"/>
    </source>
</evidence>
<gene>
    <name evidence="2" type="ORF">LCGC14_2946040</name>
</gene>
<dbReference type="Gene3D" id="3.30.450.40">
    <property type="match status" value="3"/>
</dbReference>